<reference evidence="3 4" key="1">
    <citation type="submission" date="2015-12" db="EMBL/GenBank/DDBJ databases">
        <title>Nitrous oxide reduction kinetics distinguish bacteria harboring typical versus atypical NosZ.</title>
        <authorList>
            <person name="Yoon S."/>
            <person name="Nissen S."/>
            <person name="Park D."/>
            <person name="Sanford R.A."/>
            <person name="Loeffler F.E."/>
        </authorList>
    </citation>
    <scope>NUCLEOTIDE SEQUENCE [LARGE SCALE GENOMIC DNA]</scope>
    <source>
        <strain evidence="3 4">ATCC BAA-841</strain>
    </source>
</reference>
<dbReference type="EMBL" id="LODL01000005">
    <property type="protein sequence ID" value="KXB32490.1"/>
    <property type="molecule type" value="Genomic_DNA"/>
</dbReference>
<dbReference type="Proteomes" id="UP000070186">
    <property type="component" value="Unassembled WGS sequence"/>
</dbReference>
<organism evidence="3 4">
    <name type="scientific">Dechloromonas denitrificans</name>
    <dbReference type="NCBI Taxonomy" id="281362"/>
    <lineage>
        <taxon>Bacteria</taxon>
        <taxon>Pseudomonadati</taxon>
        <taxon>Pseudomonadota</taxon>
        <taxon>Betaproteobacteria</taxon>
        <taxon>Rhodocyclales</taxon>
        <taxon>Azonexaceae</taxon>
        <taxon>Dechloromonas</taxon>
    </lineage>
</organism>
<accession>A0A133XNH8</accession>
<evidence type="ECO:0000313" key="4">
    <source>
        <dbReference type="Proteomes" id="UP000070186"/>
    </source>
</evidence>
<gene>
    <name evidence="3" type="ORF">AT959_02040</name>
</gene>
<protein>
    <recommendedName>
        <fullName evidence="5">Lipoprotein</fullName>
    </recommendedName>
</protein>
<feature type="region of interest" description="Disordered" evidence="1">
    <location>
        <begin position="63"/>
        <end position="114"/>
    </location>
</feature>
<keyword evidence="4" id="KW-1185">Reference proteome</keyword>
<feature type="compositionally biased region" description="Basic and acidic residues" evidence="1">
    <location>
        <begin position="65"/>
        <end position="89"/>
    </location>
</feature>
<sequence length="114" mass="13228">MKLKQMLTRLTIAALVLGGLSACTIVPAQPGAYGYGYRTTPVYVETYPTYRYGYPNTYYYGGGHRHYDDRNDRRYREERHYQEPRRIDSPLESAARAHRDVRRSLGLPRLPGMP</sequence>
<dbReference type="RefSeq" id="WP_066880030.1">
    <property type="nucleotide sequence ID" value="NZ_LODL01000005.1"/>
</dbReference>
<evidence type="ECO:0000256" key="1">
    <source>
        <dbReference type="SAM" id="MobiDB-lite"/>
    </source>
</evidence>
<name>A0A133XNH8_9RHOO</name>
<keyword evidence="2" id="KW-0732">Signal</keyword>
<evidence type="ECO:0000256" key="2">
    <source>
        <dbReference type="SAM" id="SignalP"/>
    </source>
</evidence>
<proteinExistence type="predicted"/>
<feature type="chain" id="PRO_5007459903" description="Lipoprotein" evidence="2">
    <location>
        <begin position="29"/>
        <end position="114"/>
    </location>
</feature>
<evidence type="ECO:0008006" key="5">
    <source>
        <dbReference type="Google" id="ProtNLM"/>
    </source>
</evidence>
<comment type="caution">
    <text evidence="3">The sequence shown here is derived from an EMBL/GenBank/DDBJ whole genome shotgun (WGS) entry which is preliminary data.</text>
</comment>
<dbReference type="PROSITE" id="PS51257">
    <property type="entry name" value="PROKAR_LIPOPROTEIN"/>
    <property type="match status" value="1"/>
</dbReference>
<evidence type="ECO:0000313" key="3">
    <source>
        <dbReference type="EMBL" id="KXB32490.1"/>
    </source>
</evidence>
<dbReference type="AlphaFoldDB" id="A0A133XNH8"/>
<feature type="signal peptide" evidence="2">
    <location>
        <begin position="1"/>
        <end position="28"/>
    </location>
</feature>